<gene>
    <name evidence="1" type="ORF">DJ018_13425</name>
</gene>
<proteinExistence type="predicted"/>
<dbReference type="RefSeq" id="WP_111515475.1">
    <property type="nucleotide sequence ID" value="NZ_QFYR01000003.1"/>
</dbReference>
<comment type="caution">
    <text evidence="1">The sequence shown here is derived from an EMBL/GenBank/DDBJ whole genome shotgun (WGS) entry which is preliminary data.</text>
</comment>
<evidence type="ECO:0000313" key="2">
    <source>
        <dbReference type="Proteomes" id="UP000249725"/>
    </source>
</evidence>
<evidence type="ECO:0000313" key="1">
    <source>
        <dbReference type="EMBL" id="RAK52151.1"/>
    </source>
</evidence>
<dbReference type="OrthoDB" id="8481846at2"/>
<sequence length="65" mass="7089">MEKQAAYTKPAPVYPGYVNVTRDAADNFTITVRGDARESGPGALASLTLSESEWRDFRAELAGRL</sequence>
<keyword evidence="2" id="KW-1185">Reference proteome</keyword>
<dbReference type="EMBL" id="QFYR01000003">
    <property type="protein sequence ID" value="RAK52151.1"/>
    <property type="molecule type" value="Genomic_DNA"/>
</dbReference>
<dbReference type="Proteomes" id="UP000249725">
    <property type="component" value="Unassembled WGS sequence"/>
</dbReference>
<name>A0A328ABX3_9CAUL</name>
<accession>A0A328ABX3</accession>
<reference evidence="2" key="1">
    <citation type="submission" date="2018-05" db="EMBL/GenBank/DDBJ databases">
        <authorList>
            <person name="Li X."/>
        </authorList>
    </citation>
    <scope>NUCLEOTIDE SEQUENCE [LARGE SCALE GENOMIC DNA]</scope>
    <source>
        <strain evidence="2">YIM 73061</strain>
    </source>
</reference>
<dbReference type="AlphaFoldDB" id="A0A328ABX3"/>
<evidence type="ECO:0008006" key="3">
    <source>
        <dbReference type="Google" id="ProtNLM"/>
    </source>
</evidence>
<organism evidence="1 2">
    <name type="scientific">Phenylobacterium deserti</name>
    <dbReference type="NCBI Taxonomy" id="1914756"/>
    <lineage>
        <taxon>Bacteria</taxon>
        <taxon>Pseudomonadati</taxon>
        <taxon>Pseudomonadota</taxon>
        <taxon>Alphaproteobacteria</taxon>
        <taxon>Caulobacterales</taxon>
        <taxon>Caulobacteraceae</taxon>
        <taxon>Phenylobacterium</taxon>
    </lineage>
</organism>
<protein>
    <recommendedName>
        <fullName evidence="3">DUF397 domain-containing protein</fullName>
    </recommendedName>
</protein>